<keyword evidence="3 7" id="KW-0285">Flavoprotein</keyword>
<evidence type="ECO:0000259" key="11">
    <source>
        <dbReference type="Pfam" id="PF10590"/>
    </source>
</evidence>
<dbReference type="InterPro" id="IPR011576">
    <property type="entry name" value="Pyridox_Oxase_N"/>
</dbReference>
<comment type="similarity">
    <text evidence="1 7">Belongs to the pyridoxamine 5'-phosphate oxidase family.</text>
</comment>
<dbReference type="GO" id="GO:0004733">
    <property type="term" value="F:pyridoxamine phosphate oxidase activity"/>
    <property type="evidence" value="ECO:0007669"/>
    <property type="project" value="UniProtKB-UniRule"/>
</dbReference>
<dbReference type="NCBIfam" id="TIGR00558">
    <property type="entry name" value="pdxH"/>
    <property type="match status" value="1"/>
</dbReference>
<gene>
    <name evidence="7 12" type="primary">pdxH</name>
    <name evidence="12" type="ORF">H1P_1990004</name>
</gene>
<evidence type="ECO:0000313" key="13">
    <source>
        <dbReference type="Proteomes" id="UP000320055"/>
    </source>
</evidence>
<feature type="binding site" evidence="7 8">
    <location>
        <begin position="190"/>
        <end position="192"/>
    </location>
    <ligand>
        <name>substrate</name>
    </ligand>
</feature>
<dbReference type="PANTHER" id="PTHR10851">
    <property type="entry name" value="PYRIDOXINE-5-PHOSPHATE OXIDASE"/>
    <property type="match status" value="1"/>
</dbReference>
<comment type="catalytic activity">
    <reaction evidence="7">
        <text>pyridoxamine 5'-phosphate + O2 + H2O = pyridoxal 5'-phosphate + H2O2 + NH4(+)</text>
        <dbReference type="Rhea" id="RHEA:15817"/>
        <dbReference type="ChEBI" id="CHEBI:15377"/>
        <dbReference type="ChEBI" id="CHEBI:15379"/>
        <dbReference type="ChEBI" id="CHEBI:16240"/>
        <dbReference type="ChEBI" id="CHEBI:28938"/>
        <dbReference type="ChEBI" id="CHEBI:58451"/>
        <dbReference type="ChEBI" id="CHEBI:597326"/>
        <dbReference type="EC" id="1.4.3.5"/>
    </reaction>
</comment>
<dbReference type="HAMAP" id="MF_01629">
    <property type="entry name" value="PdxH"/>
    <property type="match status" value="1"/>
</dbReference>
<reference evidence="12 13" key="1">
    <citation type="submission" date="2019-01" db="EMBL/GenBank/DDBJ databases">
        <authorList>
            <person name="Brito A."/>
        </authorList>
    </citation>
    <scope>NUCLEOTIDE SEQUENCE [LARGE SCALE GENOMIC DNA]</scope>
    <source>
        <strain evidence="12">1</strain>
    </source>
</reference>
<feature type="binding site" evidence="7 9">
    <location>
        <position position="194"/>
    </location>
    <ligand>
        <name>FMN</name>
        <dbReference type="ChEBI" id="CHEBI:58210"/>
    </ligand>
</feature>
<evidence type="ECO:0000313" key="12">
    <source>
        <dbReference type="EMBL" id="VEP13389.1"/>
    </source>
</evidence>
<sequence>MDIGELRTEYTLEGLKREQLALDPFEQFELWFQQACAANLPEPNAMSLATVSTTGKPSQRIVLLKYFDRQGLVFFTNYESKKALQISENPQVSLLFFWVALERQIQISGKAIKISTAESLKYFATRPRGSQIGAWCSQQSTTISSRQILEMKFDEIKRKFHNQEIPLPSAWGGYRVVPDRFEFWQGRPNRLHDRFLYSRLDIESAWDIQRLAP</sequence>
<evidence type="ECO:0000256" key="8">
    <source>
        <dbReference type="PIRSR" id="PIRSR000190-1"/>
    </source>
</evidence>
<evidence type="ECO:0000256" key="9">
    <source>
        <dbReference type="PIRSR" id="PIRSR000190-2"/>
    </source>
</evidence>
<dbReference type="Pfam" id="PF10590">
    <property type="entry name" value="PNP_phzG_C"/>
    <property type="match status" value="1"/>
</dbReference>
<evidence type="ECO:0000256" key="3">
    <source>
        <dbReference type="ARBA" id="ARBA00022630"/>
    </source>
</evidence>
<comment type="function">
    <text evidence="7">Catalyzes the oxidation of either pyridoxine 5'-phosphate (PNP) or pyridoxamine 5'-phosphate (PMP) into pyridoxal 5'-phosphate (PLP).</text>
</comment>
<feature type="binding site" evidence="7 8">
    <location>
        <position position="126"/>
    </location>
    <ligand>
        <name>substrate</name>
    </ligand>
</feature>
<feature type="binding site" evidence="7 9">
    <location>
        <position position="81"/>
    </location>
    <ligand>
        <name>FMN</name>
        <dbReference type="ChEBI" id="CHEBI:58210"/>
    </ligand>
</feature>
<evidence type="ECO:0000256" key="7">
    <source>
        <dbReference type="HAMAP-Rule" id="MF_01629"/>
    </source>
</evidence>
<evidence type="ECO:0000256" key="2">
    <source>
        <dbReference type="ARBA" id="ARBA00011738"/>
    </source>
</evidence>
<dbReference type="Pfam" id="PF01243">
    <property type="entry name" value="PNPOx_N"/>
    <property type="match status" value="1"/>
</dbReference>
<dbReference type="InterPro" id="IPR000659">
    <property type="entry name" value="Pyridox_Oxase"/>
</dbReference>
<dbReference type="InterPro" id="IPR019576">
    <property type="entry name" value="Pyridoxamine_oxidase_dimer_C"/>
</dbReference>
<dbReference type="OrthoDB" id="9780392at2"/>
<dbReference type="PANTHER" id="PTHR10851:SF0">
    <property type="entry name" value="PYRIDOXINE-5'-PHOSPHATE OXIDASE"/>
    <property type="match status" value="1"/>
</dbReference>
<comment type="pathway">
    <text evidence="7">Cofactor metabolism; pyridoxal 5'-phosphate salvage; pyridoxal 5'-phosphate from pyridoxine 5'-phosphate: step 1/1.</text>
</comment>
<dbReference type="NCBIfam" id="NF004231">
    <property type="entry name" value="PRK05679.1"/>
    <property type="match status" value="1"/>
</dbReference>
<dbReference type="GO" id="GO:0010181">
    <property type="term" value="F:FMN binding"/>
    <property type="evidence" value="ECO:0007669"/>
    <property type="project" value="UniProtKB-UniRule"/>
</dbReference>
<name>A0A563VPT2_9CYAN</name>
<organism evidence="12 13">
    <name type="scientific">Hyella patelloides LEGE 07179</name>
    <dbReference type="NCBI Taxonomy" id="945734"/>
    <lineage>
        <taxon>Bacteria</taxon>
        <taxon>Bacillati</taxon>
        <taxon>Cyanobacteriota</taxon>
        <taxon>Cyanophyceae</taxon>
        <taxon>Pleurocapsales</taxon>
        <taxon>Hyellaceae</taxon>
        <taxon>Hyella</taxon>
    </lineage>
</organism>
<dbReference type="Proteomes" id="UP000320055">
    <property type="component" value="Unassembled WGS sequence"/>
</dbReference>
<feature type="binding site" evidence="7 8">
    <location>
        <position position="122"/>
    </location>
    <ligand>
        <name>substrate</name>
    </ligand>
</feature>
<dbReference type="PIRSF" id="PIRSF000190">
    <property type="entry name" value="Pyd_amn-ph_oxd"/>
    <property type="match status" value="1"/>
</dbReference>
<keyword evidence="4 7" id="KW-0288">FMN</keyword>
<keyword evidence="5 7" id="KW-0560">Oxidoreductase</keyword>
<dbReference type="Gene3D" id="2.30.110.10">
    <property type="entry name" value="Electron Transport, Fmn-binding Protein, Chain A"/>
    <property type="match status" value="1"/>
</dbReference>
<dbReference type="GO" id="GO:0008615">
    <property type="term" value="P:pyridoxine biosynthetic process"/>
    <property type="evidence" value="ECO:0007669"/>
    <property type="project" value="UniProtKB-UniRule"/>
</dbReference>
<comment type="subunit">
    <text evidence="2 7">Homodimer.</text>
</comment>
<accession>A0A563VPT2</accession>
<evidence type="ECO:0000256" key="6">
    <source>
        <dbReference type="ARBA" id="ARBA00023096"/>
    </source>
</evidence>
<feature type="binding site" evidence="7 9">
    <location>
        <begin position="60"/>
        <end position="65"/>
    </location>
    <ligand>
        <name>FMN</name>
        <dbReference type="ChEBI" id="CHEBI:58210"/>
    </ligand>
</feature>
<dbReference type="UniPathway" id="UPA01068">
    <property type="reaction ID" value="UER00304"/>
</dbReference>
<evidence type="ECO:0000256" key="1">
    <source>
        <dbReference type="ARBA" id="ARBA00007301"/>
    </source>
</evidence>
<feature type="binding site" evidence="8">
    <location>
        <begin position="7"/>
        <end position="10"/>
    </location>
    <ligand>
        <name>substrate</name>
    </ligand>
</feature>
<comment type="pathway">
    <text evidence="7">Cofactor metabolism; pyridoxal 5'-phosphate salvage; pyridoxal 5'-phosphate from pyridoxamine 5'-phosphate: step 1/1.</text>
</comment>
<dbReference type="RefSeq" id="WP_144871692.1">
    <property type="nucleotide sequence ID" value="NZ_LR213949.1"/>
</dbReference>
<comment type="catalytic activity">
    <reaction evidence="7">
        <text>pyridoxine 5'-phosphate + O2 = pyridoxal 5'-phosphate + H2O2</text>
        <dbReference type="Rhea" id="RHEA:15149"/>
        <dbReference type="ChEBI" id="CHEBI:15379"/>
        <dbReference type="ChEBI" id="CHEBI:16240"/>
        <dbReference type="ChEBI" id="CHEBI:58589"/>
        <dbReference type="ChEBI" id="CHEBI:597326"/>
        <dbReference type="EC" id="1.4.3.5"/>
    </reaction>
</comment>
<dbReference type="InterPro" id="IPR012349">
    <property type="entry name" value="Split_barrel_FMN-bd"/>
</dbReference>
<feature type="binding site" evidence="7 9">
    <location>
        <begin position="139"/>
        <end position="140"/>
    </location>
    <ligand>
        <name>FMN</name>
        <dbReference type="ChEBI" id="CHEBI:58210"/>
    </ligand>
</feature>
<dbReference type="FunFam" id="2.30.110.10:FF:000020">
    <property type="entry name" value="PNPO isoform 11"/>
    <property type="match status" value="1"/>
</dbReference>
<feature type="binding site" evidence="7 8">
    <location>
        <position position="65"/>
    </location>
    <ligand>
        <name>substrate</name>
    </ligand>
</feature>
<evidence type="ECO:0000256" key="5">
    <source>
        <dbReference type="ARBA" id="ARBA00023002"/>
    </source>
</evidence>
<dbReference type="AlphaFoldDB" id="A0A563VPT2"/>
<keyword evidence="6 7" id="KW-0664">Pyridoxine biosynthesis</keyword>
<comment type="cofactor">
    <cofactor evidence="7 9">
        <name>FMN</name>
        <dbReference type="ChEBI" id="CHEBI:58210"/>
    </cofactor>
    <text evidence="7 9">Binds 1 FMN per subunit.</text>
</comment>
<feature type="binding site" evidence="7 9">
    <location>
        <position position="184"/>
    </location>
    <ligand>
        <name>FMN</name>
        <dbReference type="ChEBI" id="CHEBI:58210"/>
    </ligand>
</feature>
<dbReference type="PROSITE" id="PS01064">
    <property type="entry name" value="PYRIDOX_OXIDASE"/>
    <property type="match status" value="1"/>
</dbReference>
<dbReference type="SUPFAM" id="SSF50475">
    <property type="entry name" value="FMN-binding split barrel"/>
    <property type="match status" value="1"/>
</dbReference>
<feature type="binding site" evidence="7 8">
    <location>
        <position position="130"/>
    </location>
    <ligand>
        <name>substrate</name>
    </ligand>
</feature>
<dbReference type="EC" id="1.4.3.5" evidence="7"/>
<feature type="binding site" evidence="7 9">
    <location>
        <position position="82"/>
    </location>
    <ligand>
        <name>FMN</name>
        <dbReference type="ChEBI" id="CHEBI:58210"/>
    </ligand>
</feature>
<proteinExistence type="inferred from homology"/>
<feature type="domain" description="Pyridoxamine 5'-phosphate oxidase N-terminal" evidence="10">
    <location>
        <begin position="33"/>
        <end position="157"/>
    </location>
</feature>
<protein>
    <recommendedName>
        <fullName evidence="7">Pyridoxine/pyridoxamine 5'-phosphate oxidase</fullName>
        <ecNumber evidence="7">1.4.3.5</ecNumber>
    </recommendedName>
    <alternativeName>
        <fullName evidence="7">PNP/PMP oxidase</fullName>
        <shortName evidence="7">PNPOx</shortName>
    </alternativeName>
    <alternativeName>
        <fullName evidence="7">Pyridoxal 5'-phosphate synthase</fullName>
    </alternativeName>
</protein>
<dbReference type="EMBL" id="CAACVJ010000111">
    <property type="protein sequence ID" value="VEP13389.1"/>
    <property type="molecule type" value="Genomic_DNA"/>
</dbReference>
<feature type="binding site" evidence="7 9">
    <location>
        <begin position="75"/>
        <end position="76"/>
    </location>
    <ligand>
        <name>FMN</name>
        <dbReference type="ChEBI" id="CHEBI:58210"/>
    </ligand>
</feature>
<evidence type="ECO:0000259" key="10">
    <source>
        <dbReference type="Pfam" id="PF01243"/>
    </source>
</evidence>
<feature type="domain" description="Pyridoxine 5'-phosphate oxidase dimerisation C-terminal" evidence="11">
    <location>
        <begin position="171"/>
        <end position="213"/>
    </location>
</feature>
<evidence type="ECO:0000256" key="4">
    <source>
        <dbReference type="ARBA" id="ARBA00022643"/>
    </source>
</evidence>
<dbReference type="InterPro" id="IPR019740">
    <property type="entry name" value="Pyridox_Oxase_CS"/>
</dbReference>
<feature type="binding site" evidence="7 9">
    <location>
        <position position="104"/>
    </location>
    <ligand>
        <name>FMN</name>
        <dbReference type="ChEBI" id="CHEBI:58210"/>
    </ligand>
</feature>
<keyword evidence="13" id="KW-1185">Reference proteome</keyword>